<protein>
    <submittedName>
        <fullName evidence="2">ATP-binding protein</fullName>
    </submittedName>
</protein>
<accession>A0AAJ6FM65</accession>
<dbReference type="GO" id="GO:0005524">
    <property type="term" value="F:ATP binding"/>
    <property type="evidence" value="ECO:0007669"/>
    <property type="project" value="UniProtKB-KW"/>
</dbReference>
<gene>
    <name evidence="2" type="ORF">QFF56_08110</name>
</gene>
<keyword evidence="2" id="KW-0067">ATP-binding</keyword>
<feature type="domain" description="Schlafen AlbA-2" evidence="1">
    <location>
        <begin position="3"/>
        <end position="74"/>
    </location>
</feature>
<dbReference type="Pfam" id="PF04326">
    <property type="entry name" value="SLFN_AlbA_2"/>
    <property type="match status" value="1"/>
</dbReference>
<dbReference type="RefSeq" id="WP_283534597.1">
    <property type="nucleotide sequence ID" value="NZ_CP123751.1"/>
</dbReference>
<dbReference type="InterPro" id="IPR007421">
    <property type="entry name" value="Schlafen_AlbA_2_dom"/>
</dbReference>
<reference evidence="2" key="1">
    <citation type="submission" date="2023-04" db="EMBL/GenBank/DDBJ databases">
        <title>Four porcine-derived lactic acid bacteria strains analyses and their evaluation as potential probiotics based on genomics.</title>
        <authorList>
            <person name="Niu D."/>
        </authorList>
    </citation>
    <scope>NUCLEOTIDE SEQUENCE</scope>
    <source>
        <strain evidence="2">ZSB1</strain>
    </source>
</reference>
<dbReference type="Gene3D" id="3.30.950.30">
    <property type="entry name" value="Schlafen, AAA domain"/>
    <property type="match status" value="1"/>
</dbReference>
<organism evidence="2 3">
    <name type="scientific">Ligilactobacillus animalis</name>
    <dbReference type="NCBI Taxonomy" id="1605"/>
    <lineage>
        <taxon>Bacteria</taxon>
        <taxon>Bacillati</taxon>
        <taxon>Bacillota</taxon>
        <taxon>Bacilli</taxon>
        <taxon>Lactobacillales</taxon>
        <taxon>Lactobacillaceae</taxon>
        <taxon>Ligilactobacillus</taxon>
    </lineage>
</organism>
<evidence type="ECO:0000313" key="3">
    <source>
        <dbReference type="Proteomes" id="UP001238155"/>
    </source>
</evidence>
<dbReference type="EMBL" id="CP123751">
    <property type="protein sequence ID" value="WHQ79903.1"/>
    <property type="molecule type" value="Genomic_DNA"/>
</dbReference>
<proteinExistence type="predicted"/>
<dbReference type="AlphaFoldDB" id="A0AAJ6FM65"/>
<sequence length="95" mass="11229">MNEDQNLEFKSTLTNKLKREIVSFLNTDGGTIYLGVDDLTKKSLPISESQKYEWEEILNHWYTNAFYPTPFNLIDILPNEKIFTIRQIVKFKLNI</sequence>
<dbReference type="InterPro" id="IPR038461">
    <property type="entry name" value="Schlafen_AlbA_2_dom_sf"/>
</dbReference>
<dbReference type="Proteomes" id="UP001238155">
    <property type="component" value="Chromosome"/>
</dbReference>
<keyword evidence="2" id="KW-0547">Nucleotide-binding</keyword>
<evidence type="ECO:0000259" key="1">
    <source>
        <dbReference type="Pfam" id="PF04326"/>
    </source>
</evidence>
<evidence type="ECO:0000313" key="2">
    <source>
        <dbReference type="EMBL" id="WHQ79903.1"/>
    </source>
</evidence>
<name>A0AAJ6FM65_9LACO</name>